<dbReference type="Proteomes" id="UP000253945">
    <property type="component" value="Unassembled WGS sequence"/>
</dbReference>
<dbReference type="Pfam" id="PF05732">
    <property type="entry name" value="RepL"/>
    <property type="match status" value="1"/>
</dbReference>
<feature type="domain" description="Plasmid replication protein RepL" evidence="1">
    <location>
        <begin position="34"/>
        <end position="165"/>
    </location>
</feature>
<dbReference type="RefSeq" id="WP_105903807.1">
    <property type="nucleotide sequence ID" value="NZ_QEQF01000018.1"/>
</dbReference>
<proteinExistence type="predicted"/>
<dbReference type="GO" id="GO:0006260">
    <property type="term" value="P:DNA replication"/>
    <property type="evidence" value="ECO:0007669"/>
    <property type="project" value="InterPro"/>
</dbReference>
<name>A0A369ZJN9_9PAST</name>
<organism evidence="2 3">
    <name type="scientific">Haemophilus paraphrohaemolyticus</name>
    <dbReference type="NCBI Taxonomy" id="736"/>
    <lineage>
        <taxon>Bacteria</taxon>
        <taxon>Pseudomonadati</taxon>
        <taxon>Pseudomonadota</taxon>
        <taxon>Gammaproteobacteria</taxon>
        <taxon>Pasteurellales</taxon>
        <taxon>Pasteurellaceae</taxon>
        <taxon>Haemophilus</taxon>
    </lineage>
</organism>
<sequence>MAIRYESNPFTKDLVIPLKNRQVQISRLGEDNNIVINQETGEFLGGTSVVTYKKVDSTQFIKLFTQNIKLAFELTQAGQKALYVLFWTMQDKTMINKDRVTLDQYTLKDFSKENPELTISIATFRRGLGELTKAKILALAERLGDYFINPNFVFNGDRVAFTTVLEVEKVKQMDLVEAIEKNSN</sequence>
<gene>
    <name evidence="2" type="ORF">DPV92_09695</name>
</gene>
<keyword evidence="3" id="KW-1185">Reference proteome</keyword>
<dbReference type="AlphaFoldDB" id="A0A369ZJN9"/>
<dbReference type="EMBL" id="QEQF01000018">
    <property type="protein sequence ID" value="RDF07520.1"/>
    <property type="molecule type" value="Genomic_DNA"/>
</dbReference>
<evidence type="ECO:0000313" key="2">
    <source>
        <dbReference type="EMBL" id="RDF07520.1"/>
    </source>
</evidence>
<reference evidence="2 3" key="1">
    <citation type="submission" date="2018-05" db="EMBL/GenBank/DDBJ databases">
        <title>Draft Genome Sequences for a Diverse set of 7 Haemophilus Species.</title>
        <authorList>
            <person name="Nichols M."/>
            <person name="Topaz N."/>
            <person name="Wang X."/>
            <person name="Wang X."/>
            <person name="Boxrud D."/>
        </authorList>
    </citation>
    <scope>NUCLEOTIDE SEQUENCE [LARGE SCALE GENOMIC DNA]</scope>
    <source>
        <strain evidence="2 3">C2014016342</strain>
    </source>
</reference>
<evidence type="ECO:0000313" key="3">
    <source>
        <dbReference type="Proteomes" id="UP000253945"/>
    </source>
</evidence>
<dbReference type="GO" id="GO:0006276">
    <property type="term" value="P:plasmid maintenance"/>
    <property type="evidence" value="ECO:0007669"/>
    <property type="project" value="InterPro"/>
</dbReference>
<protein>
    <recommendedName>
        <fullName evidence="1">Plasmid replication protein RepL domain-containing protein</fullName>
    </recommendedName>
</protein>
<comment type="caution">
    <text evidence="2">The sequence shown here is derived from an EMBL/GenBank/DDBJ whole genome shotgun (WGS) entry which is preliminary data.</text>
</comment>
<accession>A0A369ZJN9</accession>
<dbReference type="InterPro" id="IPR008813">
    <property type="entry name" value="Plasmid_replication_RepL"/>
</dbReference>
<evidence type="ECO:0000259" key="1">
    <source>
        <dbReference type="Pfam" id="PF05732"/>
    </source>
</evidence>